<evidence type="ECO:0000313" key="1">
    <source>
        <dbReference type="EMBL" id="KKZ96974.1"/>
    </source>
</evidence>
<evidence type="ECO:0000313" key="2">
    <source>
        <dbReference type="Proteomes" id="UP000035350"/>
    </source>
</evidence>
<dbReference type="PATRIC" id="fig|1396.433.peg.1328"/>
<dbReference type="AlphaFoldDB" id="A0A0G8CBW8"/>
<dbReference type="EMBL" id="LCYN01000012">
    <property type="protein sequence ID" value="KKZ96974.1"/>
    <property type="molecule type" value="Genomic_DNA"/>
</dbReference>
<reference evidence="2" key="2">
    <citation type="submission" date="2015-04" db="EMBL/GenBank/DDBJ databases">
        <title>Draft Genome Sequences of Eight Spore-Forming Food Isolates of Bacillus cereus Genome sequencing.</title>
        <authorList>
            <person name="Krawcyk A.O."/>
            <person name="de Jong A."/>
            <person name="Eijlander R.T."/>
            <person name="Berendsen E.M."/>
            <person name="Holsappel S."/>
            <person name="Wells-Bennik M."/>
            <person name="Kuipers O.P."/>
        </authorList>
    </citation>
    <scope>NUCLEOTIDE SEQUENCE [LARGE SCALE GENOMIC DNA]</scope>
    <source>
        <strain evidence="2">B4147</strain>
    </source>
</reference>
<sequence>MLTMIMMTGCEEKEDAVNHRHLIYLSLYKENTYKKAGEI</sequence>
<gene>
    <name evidence="1" type="ORF">B4147_5849</name>
</gene>
<reference evidence="1 2" key="1">
    <citation type="journal article" date="2015" name="Genome Announc.">
        <title>Next-Generation Whole-Genome Sequencing of Eight Strains of Bacillus cereus, Isolated from Food.</title>
        <authorList>
            <person name="Krawczyk A.O."/>
            <person name="de Jong A."/>
            <person name="Eijlander R.T."/>
            <person name="Berendsen E.M."/>
            <person name="Holsappel S."/>
            <person name="Wells-Bennik M.H."/>
            <person name="Kuipers O.P."/>
        </authorList>
    </citation>
    <scope>NUCLEOTIDE SEQUENCE [LARGE SCALE GENOMIC DNA]</scope>
    <source>
        <strain evidence="1 2">B4147</strain>
    </source>
</reference>
<proteinExistence type="predicted"/>
<name>A0A0G8CBW8_9BACI</name>
<comment type="caution">
    <text evidence="1">The sequence shown here is derived from an EMBL/GenBank/DDBJ whole genome shotgun (WGS) entry which is preliminary data.</text>
</comment>
<protein>
    <submittedName>
        <fullName evidence="1">Uncharacterized protein</fullName>
    </submittedName>
</protein>
<dbReference type="Proteomes" id="UP000035350">
    <property type="component" value="Unassembled WGS sequence"/>
</dbReference>
<accession>A0A0G8CBW8</accession>
<organism evidence="1 2">
    <name type="scientific">Bacillus wiedmannii</name>
    <dbReference type="NCBI Taxonomy" id="1890302"/>
    <lineage>
        <taxon>Bacteria</taxon>
        <taxon>Bacillati</taxon>
        <taxon>Bacillota</taxon>
        <taxon>Bacilli</taxon>
        <taxon>Bacillales</taxon>
        <taxon>Bacillaceae</taxon>
        <taxon>Bacillus</taxon>
        <taxon>Bacillus cereus group</taxon>
    </lineage>
</organism>